<dbReference type="EMBL" id="JBJQOH010000003">
    <property type="protein sequence ID" value="KAL3693351.1"/>
    <property type="molecule type" value="Genomic_DNA"/>
</dbReference>
<dbReference type="AlphaFoldDB" id="A0ABD3HRE2"/>
<sequence>MERDRRQNLRQKPEADDGEDAPSVESFSMPNHSTLKVAVDPGYSLQIDDLPNKFQIRIVDRRSASPPRQRKVEYSRSPGQMVDNGPRAPSSPPVELVGSPRSPQWMADYGPPRWYEDVRKIKRPTPHFRGNDLQERPEPTGFIDTTCEKCGGSTATDLSTTGNNNTSLNDNGRNSSRPTASTSSSDFIDCQRPNRHGPRKNLPLEDLGIREIHSDLSSGHNEEAAAPQPSKMPPYEAYNPAKYISPPESPTSLGSPGRCSWHKQNPCPVTAGYRCRDNLGYESPETDPLSVAVTEVEEERCSYHGKLSCPATAGVRCRCEGLASPRDRGDSNNASGSRPKQNNDFMTNSLLRSRHSSKVSKKLALRTTELLNLKYYHGSFHGSIGLKLTLFLPV</sequence>
<name>A0ABD3HRE2_9MARC</name>
<feature type="compositionally biased region" description="Polar residues" evidence="1">
    <location>
        <begin position="331"/>
        <end position="351"/>
    </location>
</feature>
<reference evidence="2 3" key="1">
    <citation type="submission" date="2024-09" db="EMBL/GenBank/DDBJ databases">
        <title>Chromosome-scale assembly of Riccia sorocarpa.</title>
        <authorList>
            <person name="Paukszto L."/>
        </authorList>
    </citation>
    <scope>NUCLEOTIDE SEQUENCE [LARGE SCALE GENOMIC DNA]</scope>
    <source>
        <strain evidence="2">LP-2024</strain>
        <tissue evidence="2">Aerial parts of the thallus</tissue>
    </source>
</reference>
<feature type="region of interest" description="Disordered" evidence="1">
    <location>
        <begin position="58"/>
        <end position="109"/>
    </location>
</feature>
<evidence type="ECO:0000313" key="2">
    <source>
        <dbReference type="EMBL" id="KAL3693351.1"/>
    </source>
</evidence>
<feature type="region of interest" description="Disordered" evidence="1">
    <location>
        <begin position="322"/>
        <end position="353"/>
    </location>
</feature>
<evidence type="ECO:0000313" key="3">
    <source>
        <dbReference type="Proteomes" id="UP001633002"/>
    </source>
</evidence>
<evidence type="ECO:0000256" key="1">
    <source>
        <dbReference type="SAM" id="MobiDB-lite"/>
    </source>
</evidence>
<feature type="region of interest" description="Disordered" evidence="1">
    <location>
        <begin position="217"/>
        <end position="257"/>
    </location>
</feature>
<feature type="region of interest" description="Disordered" evidence="1">
    <location>
        <begin position="1"/>
        <end position="33"/>
    </location>
</feature>
<feature type="region of interest" description="Disordered" evidence="1">
    <location>
        <begin position="153"/>
        <end position="205"/>
    </location>
</feature>
<organism evidence="2 3">
    <name type="scientific">Riccia sorocarpa</name>
    <dbReference type="NCBI Taxonomy" id="122646"/>
    <lineage>
        <taxon>Eukaryota</taxon>
        <taxon>Viridiplantae</taxon>
        <taxon>Streptophyta</taxon>
        <taxon>Embryophyta</taxon>
        <taxon>Marchantiophyta</taxon>
        <taxon>Marchantiopsida</taxon>
        <taxon>Marchantiidae</taxon>
        <taxon>Marchantiales</taxon>
        <taxon>Ricciaceae</taxon>
        <taxon>Riccia</taxon>
    </lineage>
</organism>
<feature type="compositionally biased region" description="Low complexity" evidence="1">
    <location>
        <begin position="156"/>
        <end position="185"/>
    </location>
</feature>
<proteinExistence type="predicted"/>
<comment type="caution">
    <text evidence="2">The sequence shown here is derived from an EMBL/GenBank/DDBJ whole genome shotgun (WGS) entry which is preliminary data.</text>
</comment>
<feature type="compositionally biased region" description="Basic and acidic residues" evidence="1">
    <location>
        <begin position="1"/>
        <end position="15"/>
    </location>
</feature>
<keyword evidence="3" id="KW-1185">Reference proteome</keyword>
<protein>
    <submittedName>
        <fullName evidence="2">Uncharacterized protein</fullName>
    </submittedName>
</protein>
<accession>A0ABD3HRE2</accession>
<gene>
    <name evidence="2" type="ORF">R1sor_007002</name>
</gene>
<dbReference type="Proteomes" id="UP001633002">
    <property type="component" value="Unassembled WGS sequence"/>
</dbReference>